<dbReference type="EMBL" id="KF356199">
    <property type="protein sequence ID" value="AGR48621.1"/>
    <property type="molecule type" value="Genomic_DNA"/>
</dbReference>
<sequence length="58" mass="6888">MLDYPIYLYSLGITPRHRELVVRVRQARPQMKKAPAGGTSHQVWPYHGARRIEEWPHH</sequence>
<gene>
    <name evidence="1" type="ORF">MaMVDC_56</name>
</gene>
<protein>
    <submittedName>
        <fullName evidence="1">Uncharacterized protein</fullName>
    </submittedName>
</protein>
<dbReference type="KEGG" id="vg:26643234"/>
<evidence type="ECO:0000313" key="1">
    <source>
        <dbReference type="EMBL" id="AGR48621.1"/>
    </source>
</evidence>
<evidence type="ECO:0000313" key="2">
    <source>
        <dbReference type="Proteomes" id="UP000028567"/>
    </source>
</evidence>
<dbReference type="RefSeq" id="YP_009217740.1">
    <property type="nucleotide sequence ID" value="NC_029002.1"/>
</dbReference>
<reference evidence="1 2" key="1">
    <citation type="submission" date="2013-07" db="EMBL/GenBank/DDBJ databases">
        <title>Sequencing and analysis of the complete genome of Microcystis aeruginosa phage MaMV-DC.</title>
        <authorList>
            <person name="Ou T."/>
            <person name="Li S.H."/>
            <person name="Zhang Q.Y."/>
        </authorList>
    </citation>
    <scope>NUCLEOTIDE SEQUENCE [LARGE SCALE GENOMIC DNA]</scope>
</reference>
<dbReference type="GeneID" id="26643234"/>
<keyword evidence="2" id="KW-1185">Reference proteome</keyword>
<dbReference type="Proteomes" id="UP000028567">
    <property type="component" value="Segment"/>
</dbReference>
<accession>A0A075BS06</accession>
<proteinExistence type="predicted"/>
<name>A0A075BS06_9CAUD</name>
<organism evidence="1 2">
    <name type="scientific">Microcystis phage MaMV-DC</name>
    <dbReference type="NCBI Taxonomy" id="1357715"/>
    <lineage>
        <taxon>Viruses</taxon>
        <taxon>Duplodnaviria</taxon>
        <taxon>Heunggongvirae</taxon>
        <taxon>Uroviricota</taxon>
        <taxon>Caudoviricetes</taxon>
        <taxon>Fukuivirus</taxon>
        <taxon>Fukuivirus MVDC</taxon>
    </lineage>
</organism>